<evidence type="ECO:0000256" key="1">
    <source>
        <dbReference type="SAM" id="Phobius"/>
    </source>
</evidence>
<evidence type="ECO:0000313" key="3">
    <source>
        <dbReference type="Proteomes" id="UP001462961"/>
    </source>
</evidence>
<name>A0ABV0DQZ7_9BURK</name>
<organism evidence="2 3">
    <name type="scientific">Paraburkholderia caribensis</name>
    <dbReference type="NCBI Taxonomy" id="75105"/>
    <lineage>
        <taxon>Bacteria</taxon>
        <taxon>Pseudomonadati</taxon>
        <taxon>Pseudomonadota</taxon>
        <taxon>Betaproteobacteria</taxon>
        <taxon>Burkholderiales</taxon>
        <taxon>Burkholderiaceae</taxon>
        <taxon>Paraburkholderia</taxon>
    </lineage>
</organism>
<keyword evidence="3" id="KW-1185">Reference proteome</keyword>
<reference evidence="2 3" key="1">
    <citation type="submission" date="2024-01" db="EMBL/GenBank/DDBJ databases">
        <title>The diversity of rhizobia nodulating Mimosa spp. in eleven states of Brazil covering several biomes is determined by host plant, location, and edaphic factors.</title>
        <authorList>
            <person name="Rouws L."/>
            <person name="Barauna A."/>
            <person name="Beukes C."/>
            <person name="De Faria S.M."/>
            <person name="Gross E."/>
            <person name="Dos Reis Junior F.B."/>
            <person name="Simon M."/>
            <person name="Maluk M."/>
            <person name="Odee D.W."/>
            <person name="Kenicer G."/>
            <person name="Young J.P.W."/>
            <person name="Reis V.M."/>
            <person name="Zilli J."/>
            <person name="James E.K."/>
        </authorList>
    </citation>
    <scope>NUCLEOTIDE SEQUENCE [LARGE SCALE GENOMIC DNA]</scope>
    <source>
        <strain evidence="2 3">JHI1651</strain>
    </source>
</reference>
<keyword evidence="1" id="KW-1133">Transmembrane helix</keyword>
<dbReference type="RefSeq" id="WP_176957070.1">
    <property type="nucleotide sequence ID" value="NZ_CP015960.1"/>
</dbReference>
<dbReference type="Proteomes" id="UP001462961">
    <property type="component" value="Unassembled WGS sequence"/>
</dbReference>
<sequence length="49" mass="5300">MPADAPRYLRLATEIKGWPLLHAAHVLAGGLIGLACVVGVHIAVRRFLR</sequence>
<evidence type="ECO:0000313" key="2">
    <source>
        <dbReference type="EMBL" id="MEO1753538.1"/>
    </source>
</evidence>
<accession>A0ABV0DQZ7</accession>
<keyword evidence="1" id="KW-0812">Transmembrane</keyword>
<dbReference type="EMBL" id="JAYLVJ010000006">
    <property type="protein sequence ID" value="MEO1753538.1"/>
    <property type="molecule type" value="Genomic_DNA"/>
</dbReference>
<keyword evidence="1" id="KW-0472">Membrane</keyword>
<gene>
    <name evidence="2" type="ORF">VOI32_06325</name>
</gene>
<comment type="caution">
    <text evidence="2">The sequence shown here is derived from an EMBL/GenBank/DDBJ whole genome shotgun (WGS) entry which is preliminary data.</text>
</comment>
<proteinExistence type="predicted"/>
<feature type="transmembrane region" description="Helical" evidence="1">
    <location>
        <begin position="20"/>
        <end position="44"/>
    </location>
</feature>
<protein>
    <submittedName>
        <fullName evidence="2">Uncharacterized protein</fullName>
    </submittedName>
</protein>